<dbReference type="EMBL" id="KV018468">
    <property type="protein sequence ID" value="KZV17031.1"/>
    <property type="molecule type" value="Genomic_DNA"/>
</dbReference>
<reference evidence="2 3" key="1">
    <citation type="journal article" date="2015" name="Proc. Natl. Acad. Sci. U.S.A.">
        <title>The resurrection genome of Boea hygrometrica: A blueprint for survival of dehydration.</title>
        <authorList>
            <person name="Xiao L."/>
            <person name="Yang G."/>
            <person name="Zhang L."/>
            <person name="Yang X."/>
            <person name="Zhao S."/>
            <person name="Ji Z."/>
            <person name="Zhou Q."/>
            <person name="Hu M."/>
            <person name="Wang Y."/>
            <person name="Chen M."/>
            <person name="Xu Y."/>
            <person name="Jin H."/>
            <person name="Xiao X."/>
            <person name="Hu G."/>
            <person name="Bao F."/>
            <person name="Hu Y."/>
            <person name="Wan P."/>
            <person name="Li L."/>
            <person name="Deng X."/>
            <person name="Kuang T."/>
            <person name="Xiang C."/>
            <person name="Zhu J.K."/>
            <person name="Oliver M.J."/>
            <person name="He Y."/>
        </authorList>
    </citation>
    <scope>NUCLEOTIDE SEQUENCE [LARGE SCALE GENOMIC DNA]</scope>
    <source>
        <strain evidence="3">cv. XS01</strain>
    </source>
</reference>
<name>A0A2Z7A6Y6_9LAMI</name>
<feature type="compositionally biased region" description="Polar residues" evidence="1">
    <location>
        <begin position="204"/>
        <end position="229"/>
    </location>
</feature>
<dbReference type="Proteomes" id="UP000250235">
    <property type="component" value="Unassembled WGS sequence"/>
</dbReference>
<feature type="region of interest" description="Disordered" evidence="1">
    <location>
        <begin position="204"/>
        <end position="255"/>
    </location>
</feature>
<organism evidence="2 3">
    <name type="scientific">Dorcoceras hygrometricum</name>
    <dbReference type="NCBI Taxonomy" id="472368"/>
    <lineage>
        <taxon>Eukaryota</taxon>
        <taxon>Viridiplantae</taxon>
        <taxon>Streptophyta</taxon>
        <taxon>Embryophyta</taxon>
        <taxon>Tracheophyta</taxon>
        <taxon>Spermatophyta</taxon>
        <taxon>Magnoliopsida</taxon>
        <taxon>eudicotyledons</taxon>
        <taxon>Gunneridae</taxon>
        <taxon>Pentapetalae</taxon>
        <taxon>asterids</taxon>
        <taxon>lamiids</taxon>
        <taxon>Lamiales</taxon>
        <taxon>Gesneriaceae</taxon>
        <taxon>Didymocarpoideae</taxon>
        <taxon>Trichosporeae</taxon>
        <taxon>Loxocarpinae</taxon>
        <taxon>Dorcoceras</taxon>
    </lineage>
</organism>
<evidence type="ECO:0000313" key="2">
    <source>
        <dbReference type="EMBL" id="KZV17031.1"/>
    </source>
</evidence>
<keyword evidence="3" id="KW-1185">Reference proteome</keyword>
<sequence>MVVSFFVNAMQVDFASVLAMEHTGMVRMFKYLEETGLNRFLEASSSVLEGDVTEFFSNEKVIAWAITVVEMRRKFSGTDLPFRASNKKNEMKIEYRLLHDIVAKKLCAKAGSIDVVTSEKFDLMVAISAGLKVNWAQVLFHILIAMVHNPSRQSQCFVVQFSVLLKRLVKSDLGKAVKLHPQKMLNNKSIHTYMKKNLGVGSAGETSKVSGATASEQQSTANSLQSLTKNPEKEASEMKKPDKAAAEKKKKKKKKKKEMLFRWLWRSQWRLGAKMLQRSPNLRQAQTLQCWSGPEIPAAADDVSTVGAPEANLETNPEVERQADDASNTADQDAHVDCTDKTDISTVTDEGVIVVRHRRKGKRDLGRFFPVEPTGGALYVGAQIRVGKSIQQNV</sequence>
<evidence type="ECO:0000256" key="1">
    <source>
        <dbReference type="SAM" id="MobiDB-lite"/>
    </source>
</evidence>
<proteinExistence type="predicted"/>
<feature type="compositionally biased region" description="Basic and acidic residues" evidence="1">
    <location>
        <begin position="230"/>
        <end position="247"/>
    </location>
</feature>
<feature type="region of interest" description="Disordered" evidence="1">
    <location>
        <begin position="314"/>
        <end position="335"/>
    </location>
</feature>
<dbReference type="AlphaFoldDB" id="A0A2Z7A6Y6"/>
<accession>A0A2Z7A6Y6</accession>
<gene>
    <name evidence="2" type="ORF">F511_20830</name>
</gene>
<evidence type="ECO:0000313" key="3">
    <source>
        <dbReference type="Proteomes" id="UP000250235"/>
    </source>
</evidence>
<protein>
    <submittedName>
        <fullName evidence="2">Uncharacterized protein</fullName>
    </submittedName>
</protein>